<name>A0A5A7Q4W9_STRAF</name>
<dbReference type="Proteomes" id="UP000325081">
    <property type="component" value="Unassembled WGS sequence"/>
</dbReference>
<proteinExistence type="predicted"/>
<gene>
    <name evidence="1" type="ORF">STAS_16741</name>
</gene>
<evidence type="ECO:0000313" key="2">
    <source>
        <dbReference type="Proteomes" id="UP000325081"/>
    </source>
</evidence>
<dbReference type="EMBL" id="BKCP01005816">
    <property type="protein sequence ID" value="GER40084.1"/>
    <property type="molecule type" value="Genomic_DNA"/>
</dbReference>
<reference evidence="2" key="1">
    <citation type="journal article" date="2019" name="Curr. Biol.">
        <title>Genome Sequence of Striga asiatica Provides Insight into the Evolution of Plant Parasitism.</title>
        <authorList>
            <person name="Yoshida S."/>
            <person name="Kim S."/>
            <person name="Wafula E.K."/>
            <person name="Tanskanen J."/>
            <person name="Kim Y.M."/>
            <person name="Honaas L."/>
            <person name="Yang Z."/>
            <person name="Spallek T."/>
            <person name="Conn C.E."/>
            <person name="Ichihashi Y."/>
            <person name="Cheong K."/>
            <person name="Cui S."/>
            <person name="Der J.P."/>
            <person name="Gundlach H."/>
            <person name="Jiao Y."/>
            <person name="Hori C."/>
            <person name="Ishida J.K."/>
            <person name="Kasahara H."/>
            <person name="Kiba T."/>
            <person name="Kim M.S."/>
            <person name="Koo N."/>
            <person name="Laohavisit A."/>
            <person name="Lee Y.H."/>
            <person name="Lumba S."/>
            <person name="McCourt P."/>
            <person name="Mortimer J.C."/>
            <person name="Mutuku J.M."/>
            <person name="Nomura T."/>
            <person name="Sasaki-Sekimoto Y."/>
            <person name="Seto Y."/>
            <person name="Wang Y."/>
            <person name="Wakatake T."/>
            <person name="Sakakibara H."/>
            <person name="Demura T."/>
            <person name="Yamaguchi S."/>
            <person name="Yoneyama K."/>
            <person name="Manabe R.I."/>
            <person name="Nelson D.C."/>
            <person name="Schulman A.H."/>
            <person name="Timko M.P."/>
            <person name="dePamphilis C.W."/>
            <person name="Choi D."/>
            <person name="Shirasu K."/>
        </authorList>
    </citation>
    <scope>NUCLEOTIDE SEQUENCE [LARGE SCALE GENOMIC DNA]</scope>
    <source>
        <strain evidence="2">cv. UVA1</strain>
    </source>
</reference>
<evidence type="ECO:0000313" key="1">
    <source>
        <dbReference type="EMBL" id="GER40084.1"/>
    </source>
</evidence>
<comment type="caution">
    <text evidence="1">The sequence shown here is derived from an EMBL/GenBank/DDBJ whole genome shotgun (WGS) entry which is preliminary data.</text>
</comment>
<organism evidence="1 2">
    <name type="scientific">Striga asiatica</name>
    <name type="common">Asiatic witchweed</name>
    <name type="synonym">Buchnera asiatica</name>
    <dbReference type="NCBI Taxonomy" id="4170"/>
    <lineage>
        <taxon>Eukaryota</taxon>
        <taxon>Viridiplantae</taxon>
        <taxon>Streptophyta</taxon>
        <taxon>Embryophyta</taxon>
        <taxon>Tracheophyta</taxon>
        <taxon>Spermatophyta</taxon>
        <taxon>Magnoliopsida</taxon>
        <taxon>eudicotyledons</taxon>
        <taxon>Gunneridae</taxon>
        <taxon>Pentapetalae</taxon>
        <taxon>asterids</taxon>
        <taxon>lamiids</taxon>
        <taxon>Lamiales</taxon>
        <taxon>Orobanchaceae</taxon>
        <taxon>Buchnereae</taxon>
        <taxon>Striga</taxon>
    </lineage>
</organism>
<protein>
    <submittedName>
        <fullName evidence="1">3-isopropylmalate dehydrogenase</fullName>
    </submittedName>
</protein>
<sequence>MVRSNPTIKSHHITSHLPGPDTCHHYRALLLLVYRAHIVERLARLLISLLQHRGHRLCRRHFLLLHHHYHRRPVLVHRHPPPPVRGSTAMLSLLLLLIPGRRLWGQLLLYGAQYSSAATGAPAKN</sequence>
<keyword evidence="2" id="KW-1185">Reference proteome</keyword>
<dbReference type="AlphaFoldDB" id="A0A5A7Q4W9"/>
<accession>A0A5A7Q4W9</accession>